<evidence type="ECO:0000259" key="9">
    <source>
        <dbReference type="Pfam" id="PF07885"/>
    </source>
</evidence>
<evidence type="ECO:0000256" key="3">
    <source>
        <dbReference type="ARBA" id="ARBA00022692"/>
    </source>
</evidence>
<dbReference type="Proteomes" id="UP000006002">
    <property type="component" value="Unassembled WGS sequence"/>
</dbReference>
<evidence type="ECO:0000256" key="4">
    <source>
        <dbReference type="ARBA" id="ARBA00022989"/>
    </source>
</evidence>
<dbReference type="PANTHER" id="PTHR11537:SF254">
    <property type="entry name" value="POTASSIUM VOLTAGE-GATED CHANNEL PROTEIN SHAB"/>
    <property type="match status" value="1"/>
</dbReference>
<dbReference type="AlphaFoldDB" id="A5ZPP7"/>
<dbReference type="InterPro" id="IPR027359">
    <property type="entry name" value="Volt_channel_dom_sf"/>
</dbReference>
<dbReference type="EMBL" id="AAVO02000002">
    <property type="protein sequence ID" value="EDM88843.1"/>
    <property type="molecule type" value="Genomic_DNA"/>
</dbReference>
<feature type="domain" description="Potassium channel" evidence="9">
    <location>
        <begin position="139"/>
        <end position="210"/>
    </location>
</feature>
<evidence type="ECO:0000256" key="6">
    <source>
        <dbReference type="ARBA" id="ARBA00023136"/>
    </source>
</evidence>
<dbReference type="GeneID" id="79803207"/>
<comment type="subcellular location">
    <subcellularLocation>
        <location evidence="1">Membrane</location>
        <topology evidence="1">Multi-pass membrane protein</topology>
    </subcellularLocation>
</comment>
<dbReference type="GO" id="GO:0008076">
    <property type="term" value="C:voltage-gated potassium channel complex"/>
    <property type="evidence" value="ECO:0007669"/>
    <property type="project" value="InterPro"/>
</dbReference>
<dbReference type="Gene3D" id="1.10.287.70">
    <property type="match status" value="1"/>
</dbReference>
<keyword evidence="6 8" id="KW-0472">Membrane</keyword>
<dbReference type="RefSeq" id="WP_005427174.1">
    <property type="nucleotide sequence ID" value="NZ_CP102265.1"/>
</dbReference>
<sequence length="257" mass="29286">MSNSIDMKSQFSFIYDLLFSILALVAVYLALCDLTTGCTDFQLKLDNAITVIFIIDYVVRVIVAKNKRLFFKQNIFDLIAIVPFNSLFKIFRVFKFLKVLKALKFLKLARISAYFARFYKRVKFFFEINGLKYMVFTSLLCIITGGIAIHFVEGMDIFDGIWWSFVTTTTVGYGDISPTTPIGRIIAAILMIVGIGLIGSLTSTITALFFQQHEKSAKLDTKSEMLKTLQAQLDDFENLSDEDIETICKTIQFLHDK</sequence>
<dbReference type="HOGENOM" id="CLU_011722_6_2_9"/>
<proteinExistence type="predicted"/>
<feature type="transmembrane region" description="Helical" evidence="8">
    <location>
        <begin position="185"/>
        <end position="210"/>
    </location>
</feature>
<feature type="transmembrane region" description="Helical" evidence="8">
    <location>
        <begin position="43"/>
        <end position="63"/>
    </location>
</feature>
<evidence type="ECO:0000256" key="2">
    <source>
        <dbReference type="ARBA" id="ARBA00022448"/>
    </source>
</evidence>
<accession>A5ZPP7</accession>
<organism evidence="10 11">
    <name type="scientific">Blautia obeum ATCC 29174</name>
    <dbReference type="NCBI Taxonomy" id="411459"/>
    <lineage>
        <taxon>Bacteria</taxon>
        <taxon>Bacillati</taxon>
        <taxon>Bacillota</taxon>
        <taxon>Clostridia</taxon>
        <taxon>Lachnospirales</taxon>
        <taxon>Lachnospiraceae</taxon>
        <taxon>Blautia</taxon>
    </lineage>
</organism>
<dbReference type="PRINTS" id="PR00169">
    <property type="entry name" value="KCHANNEL"/>
</dbReference>
<dbReference type="InterPro" id="IPR028325">
    <property type="entry name" value="VG_K_chnl"/>
</dbReference>
<evidence type="ECO:0000256" key="1">
    <source>
        <dbReference type="ARBA" id="ARBA00004141"/>
    </source>
</evidence>
<feature type="transmembrane region" description="Helical" evidence="8">
    <location>
        <begin position="12"/>
        <end position="31"/>
    </location>
</feature>
<keyword evidence="7" id="KW-0407">Ion channel</keyword>
<keyword evidence="4 8" id="KW-1133">Transmembrane helix</keyword>
<dbReference type="eggNOG" id="COG1226">
    <property type="taxonomic scope" value="Bacteria"/>
</dbReference>
<evidence type="ECO:0000256" key="7">
    <source>
        <dbReference type="ARBA" id="ARBA00023303"/>
    </source>
</evidence>
<dbReference type="GO" id="GO:0005249">
    <property type="term" value="F:voltage-gated potassium channel activity"/>
    <property type="evidence" value="ECO:0007669"/>
    <property type="project" value="InterPro"/>
</dbReference>
<dbReference type="InterPro" id="IPR013099">
    <property type="entry name" value="K_chnl_dom"/>
</dbReference>
<comment type="caution">
    <text evidence="10">The sequence shown here is derived from an EMBL/GenBank/DDBJ whole genome shotgun (WGS) entry which is preliminary data.</text>
</comment>
<dbReference type="SUPFAM" id="SSF81324">
    <property type="entry name" value="Voltage-gated potassium channels"/>
    <property type="match status" value="1"/>
</dbReference>
<name>A5ZPP7_9FIRM</name>
<dbReference type="GO" id="GO:0001508">
    <property type="term" value="P:action potential"/>
    <property type="evidence" value="ECO:0007669"/>
    <property type="project" value="TreeGrafter"/>
</dbReference>
<evidence type="ECO:0000256" key="5">
    <source>
        <dbReference type="ARBA" id="ARBA00023065"/>
    </source>
</evidence>
<evidence type="ECO:0000256" key="8">
    <source>
        <dbReference type="SAM" id="Phobius"/>
    </source>
</evidence>
<feature type="transmembrane region" description="Helical" evidence="8">
    <location>
        <begin position="131"/>
        <end position="152"/>
    </location>
</feature>
<dbReference type="Gene3D" id="1.20.120.350">
    <property type="entry name" value="Voltage-gated potassium channels. Chain C"/>
    <property type="match status" value="1"/>
</dbReference>
<reference evidence="10 11" key="1">
    <citation type="submission" date="2007-03" db="EMBL/GenBank/DDBJ databases">
        <authorList>
            <person name="Fulton L."/>
            <person name="Clifton S."/>
            <person name="Fulton B."/>
            <person name="Xu J."/>
            <person name="Minx P."/>
            <person name="Pepin K.H."/>
            <person name="Johnson M."/>
            <person name="Thiruvilangam P."/>
            <person name="Bhonagiri V."/>
            <person name="Nash W.E."/>
            <person name="Mardis E.R."/>
            <person name="Wilson R.K."/>
        </authorList>
    </citation>
    <scope>NUCLEOTIDE SEQUENCE [LARGE SCALE GENOMIC DNA]</scope>
    <source>
        <strain evidence="10 11">ATCC 29174</strain>
    </source>
</reference>
<keyword evidence="3 8" id="KW-0812">Transmembrane</keyword>
<keyword evidence="2" id="KW-0813">Transport</keyword>
<dbReference type="Pfam" id="PF07885">
    <property type="entry name" value="Ion_trans_2"/>
    <property type="match status" value="1"/>
</dbReference>
<evidence type="ECO:0000313" key="11">
    <source>
        <dbReference type="Proteomes" id="UP000006002"/>
    </source>
</evidence>
<gene>
    <name evidence="10" type="ORF">RUMOBE_00964</name>
</gene>
<reference evidence="10 11" key="2">
    <citation type="submission" date="2007-04" db="EMBL/GenBank/DDBJ databases">
        <title>Draft genome sequence of Ruminococcus obeum (ATCC 29174).</title>
        <authorList>
            <person name="Sudarsanam P."/>
            <person name="Ley R."/>
            <person name="Guruge J."/>
            <person name="Turnbaugh P.J."/>
            <person name="Mahowald M."/>
            <person name="Liep D."/>
            <person name="Gordon J."/>
        </authorList>
    </citation>
    <scope>NUCLEOTIDE SEQUENCE [LARGE SCALE GENOMIC DNA]</scope>
    <source>
        <strain evidence="10 11">ATCC 29174</strain>
    </source>
</reference>
<keyword evidence="5" id="KW-0406">Ion transport</keyword>
<dbReference type="PANTHER" id="PTHR11537">
    <property type="entry name" value="VOLTAGE-GATED POTASSIUM CHANNEL"/>
    <property type="match status" value="1"/>
</dbReference>
<protein>
    <submittedName>
        <fullName evidence="10">Ion channel</fullName>
    </submittedName>
</protein>
<evidence type="ECO:0000313" key="10">
    <source>
        <dbReference type="EMBL" id="EDM88843.1"/>
    </source>
</evidence>